<evidence type="ECO:0000313" key="4">
    <source>
        <dbReference type="EMBL" id="RSU03263.1"/>
    </source>
</evidence>
<dbReference type="RefSeq" id="WP_126831473.1">
    <property type="nucleotide sequence ID" value="NZ_CBCRYB010000001.1"/>
</dbReference>
<dbReference type="OrthoDB" id="9806653at2"/>
<name>A0A430A815_9ENTE</name>
<dbReference type="SUPFAM" id="SSF53756">
    <property type="entry name" value="UDP-Glycosyltransferase/glycogen phosphorylase"/>
    <property type="match status" value="1"/>
</dbReference>
<keyword evidence="1" id="KW-0328">Glycosyltransferase</keyword>
<dbReference type="Pfam" id="PF00534">
    <property type="entry name" value="Glycos_transf_1"/>
    <property type="match status" value="1"/>
</dbReference>
<dbReference type="EMBL" id="NGJY01000002">
    <property type="protein sequence ID" value="RSU03263.1"/>
    <property type="molecule type" value="Genomic_DNA"/>
</dbReference>
<proteinExistence type="predicted"/>
<keyword evidence="2" id="KW-0808">Transferase</keyword>
<sequence length="423" mass="49057">MKTLVLLTNYFPYYKGEEYLETEIKYLSKEFKKIVLIPTMISSEMKLTREVPANVQVVVPEVNLSSLNKVMFSLKYFIPIISDTEKRQNISNDSEGKLKNKLFSYYFEARAIYTLKKVLEKLKEKNVEISGDVVIYSYWLFITANLAIKFKEYLQQKYSSINVLKVISRAHGYDINEHANSLNYLPCRRYFISHLDNIYPVSDCGTQFLKDKYSKNNNSIQTKYLGITPQKGFIRYQTNEFHIVTCSAIRKLKRLDILIDALKIVSETYCIRWTHLGNGIDENEIKDYASKQLKSEIYHFQGYVKNKEIIPWYIENNVTILVNTSESEGLPVSIIEAMSIGIPVIATNVGGTKEIVNSENGYLLSKDVTPKQLAEKLIEFIKLDNNSYENMSNNAYMTWKTKFNSENVYKEFIETCLNVSEVD</sequence>
<comment type="caution">
    <text evidence="4">The sequence shown here is derived from an EMBL/GenBank/DDBJ whole genome shotgun (WGS) entry which is preliminary data.</text>
</comment>
<protein>
    <recommendedName>
        <fullName evidence="3">Glycosyl transferase family 1 domain-containing protein</fullName>
    </recommendedName>
</protein>
<dbReference type="Proteomes" id="UP000287101">
    <property type="component" value="Unassembled WGS sequence"/>
</dbReference>
<evidence type="ECO:0000313" key="5">
    <source>
        <dbReference type="Proteomes" id="UP000287101"/>
    </source>
</evidence>
<dbReference type="GO" id="GO:0016757">
    <property type="term" value="F:glycosyltransferase activity"/>
    <property type="evidence" value="ECO:0007669"/>
    <property type="project" value="UniProtKB-KW"/>
</dbReference>
<accession>A0A430A815</accession>
<keyword evidence="5" id="KW-1185">Reference proteome</keyword>
<feature type="domain" description="Glycosyl transferase family 1" evidence="3">
    <location>
        <begin position="238"/>
        <end position="396"/>
    </location>
</feature>
<dbReference type="InterPro" id="IPR001296">
    <property type="entry name" value="Glyco_trans_1"/>
</dbReference>
<dbReference type="PANTHER" id="PTHR12526:SF629">
    <property type="entry name" value="TEICHURONIC ACID BIOSYNTHESIS GLYCOSYLTRANSFERASE TUAH-RELATED"/>
    <property type="match status" value="1"/>
</dbReference>
<organism evidence="4 5">
    <name type="scientific">Vagococcus fessus</name>
    <dbReference type="NCBI Taxonomy" id="120370"/>
    <lineage>
        <taxon>Bacteria</taxon>
        <taxon>Bacillati</taxon>
        <taxon>Bacillota</taxon>
        <taxon>Bacilli</taxon>
        <taxon>Lactobacillales</taxon>
        <taxon>Enterococcaceae</taxon>
        <taxon>Vagococcus</taxon>
    </lineage>
</organism>
<dbReference type="Gene3D" id="3.40.50.2000">
    <property type="entry name" value="Glycogen Phosphorylase B"/>
    <property type="match status" value="2"/>
</dbReference>
<gene>
    <name evidence="4" type="ORF">CBF31_05980</name>
</gene>
<evidence type="ECO:0000256" key="2">
    <source>
        <dbReference type="ARBA" id="ARBA00022679"/>
    </source>
</evidence>
<evidence type="ECO:0000256" key="1">
    <source>
        <dbReference type="ARBA" id="ARBA00022676"/>
    </source>
</evidence>
<reference evidence="4 5" key="1">
    <citation type="submission" date="2017-05" db="EMBL/GenBank/DDBJ databases">
        <title>Vagococcus spp. assemblies.</title>
        <authorList>
            <person name="Gulvik C.A."/>
        </authorList>
    </citation>
    <scope>NUCLEOTIDE SEQUENCE [LARGE SCALE GENOMIC DNA]</scope>
    <source>
        <strain evidence="4 5">CCUG 41755</strain>
    </source>
</reference>
<evidence type="ECO:0000259" key="3">
    <source>
        <dbReference type="Pfam" id="PF00534"/>
    </source>
</evidence>
<dbReference type="PANTHER" id="PTHR12526">
    <property type="entry name" value="GLYCOSYLTRANSFERASE"/>
    <property type="match status" value="1"/>
</dbReference>
<dbReference type="AlphaFoldDB" id="A0A430A815"/>